<evidence type="ECO:0000313" key="6">
    <source>
        <dbReference type="Proteomes" id="UP000011543"/>
    </source>
</evidence>
<dbReference type="AlphaFoldDB" id="D3SU32"/>
<evidence type="ECO:0000313" key="5">
    <source>
        <dbReference type="Proteomes" id="UP000001879"/>
    </source>
</evidence>
<dbReference type="STRING" id="547559.Nmag_3571"/>
<evidence type="ECO:0000313" key="3">
    <source>
        <dbReference type="EMBL" id="ADD07121.1"/>
    </source>
</evidence>
<feature type="region of interest" description="Disordered" evidence="1">
    <location>
        <begin position="1"/>
        <end position="42"/>
    </location>
</feature>
<feature type="domain" description="Oxidoreductase molybdopterin-binding" evidence="2">
    <location>
        <begin position="69"/>
        <end position="214"/>
    </location>
</feature>
<dbReference type="RefSeq" id="WP_004215844.1">
    <property type="nucleotide sequence ID" value="NC_013922.1"/>
</dbReference>
<dbReference type="Proteomes" id="UP000001879">
    <property type="component" value="Chromosome"/>
</dbReference>
<evidence type="ECO:0000259" key="2">
    <source>
        <dbReference type="Pfam" id="PF00174"/>
    </source>
</evidence>
<evidence type="ECO:0000313" key="4">
    <source>
        <dbReference type="EMBL" id="ELY29103.1"/>
    </source>
</evidence>
<protein>
    <submittedName>
        <fullName evidence="4">Oxidoreductase molybdopterin binding protein</fullName>
    </submittedName>
    <submittedName>
        <fullName evidence="3">Reductase (Probable nitrate reductase / sulfite dehydrogenase)</fullName>
    </submittedName>
</protein>
<reference evidence="5" key="1">
    <citation type="submission" date="2010-02" db="EMBL/GenBank/DDBJ databases">
        <title>Complete sequence of chromosome of Natrialba magadii ATCC 43099.</title>
        <authorList>
            <consortium name="US DOE Joint Genome Institute"/>
            <person name="Lucas S."/>
            <person name="Copeland A."/>
            <person name="Lapidus A."/>
            <person name="Cheng J.-F."/>
            <person name="Bruce D."/>
            <person name="Goodwin L."/>
            <person name="Pitluck S."/>
            <person name="Davenport K."/>
            <person name="Saunders E."/>
            <person name="Detter J.C."/>
            <person name="Han C."/>
            <person name="Tapia R."/>
            <person name="Land M."/>
            <person name="Hauser L."/>
            <person name="Kyrpides N."/>
            <person name="Mikhailova N."/>
            <person name="De Castro R.E."/>
            <person name="Maupin-Furlow J.A."/>
            <person name="Woyke T."/>
        </authorList>
    </citation>
    <scope>NUCLEOTIDE SEQUENCE [LARGE SCALE GENOMIC DNA]</scope>
    <source>
        <strain evidence="5">ATCC 43099 / DSM 3394 / CCM 3739 / CIP 104546 / IAM 13178 / JCM 8861 / NBRC 102185 / NCIMB 2190 / MS3</strain>
    </source>
</reference>
<gene>
    <name evidence="3" type="ordered locus">Nmag_3571</name>
    <name evidence="4" type="ORF">C500_12360</name>
</gene>
<dbReference type="PANTHER" id="PTHR43032:SF4">
    <property type="entry name" value="OXIDOREDUCTASE MOLYBDOPTERIN-BINDING DOMAIN-CONTAINING PROTEIN"/>
    <property type="match status" value="1"/>
</dbReference>
<dbReference type="InterPro" id="IPR036374">
    <property type="entry name" value="OxRdtase_Mopterin-bd_sf"/>
</dbReference>
<dbReference type="InterPro" id="IPR000572">
    <property type="entry name" value="OxRdtase_Mopterin-bd_dom"/>
</dbReference>
<dbReference type="Proteomes" id="UP000011543">
    <property type="component" value="Unassembled WGS sequence"/>
</dbReference>
<reference evidence="3" key="4">
    <citation type="submission" date="2016-09" db="EMBL/GenBank/DDBJ databases">
        <authorList>
            <person name="Pfeiffer F."/>
        </authorList>
    </citation>
    <scope>NUCLEOTIDE SEQUENCE</scope>
    <source>
        <strain evidence="3">ATCC 43099</strain>
    </source>
</reference>
<dbReference type="eggNOG" id="arCOG00264">
    <property type="taxonomic scope" value="Archaea"/>
</dbReference>
<reference evidence="3 5" key="2">
    <citation type="journal article" date="2012" name="BMC Genomics">
        <title>A comparative genomics perspective on the genetic content of the alkaliphilic haloarchaeon Natrialba magadii ATCC 43099T.</title>
        <authorList>
            <person name="Siddaramappa S."/>
            <person name="Challacombe J.F."/>
            <person name="Decastro R.E."/>
            <person name="Pfeiffer F."/>
            <person name="Sastre D.E."/>
            <person name="Gimenez M.I."/>
            <person name="Paggi R.A."/>
            <person name="Detter J.C."/>
            <person name="Davenport K.W."/>
            <person name="Goodwin L.A."/>
            <person name="Kyrpides N."/>
            <person name="Tapia R."/>
            <person name="Pitluck S."/>
            <person name="Lucas S."/>
            <person name="Woyke T."/>
            <person name="Maupin-Furlow J.A."/>
        </authorList>
    </citation>
    <scope>NUCLEOTIDE SEQUENCE [LARGE SCALE GENOMIC DNA]</scope>
    <source>
        <strain evidence="3">ATCC 43099</strain>
        <strain evidence="5">ATCC 43099 / DSM 3394 / CCM 3739 / CIP 104546 / IAM 13178 / JCM 8861 / NBRC 102185 / NCIMB 2190 / MS3</strain>
    </source>
</reference>
<dbReference type="OrthoDB" id="24039at2157"/>
<feature type="compositionally biased region" description="Polar residues" evidence="1">
    <location>
        <begin position="1"/>
        <end position="20"/>
    </location>
</feature>
<name>D3SU32_NATMM</name>
<proteinExistence type="predicted"/>
<dbReference type="HOGENOM" id="CLU_094953_0_0_2"/>
<dbReference type="EMBL" id="CP001932">
    <property type="protein sequence ID" value="ADD07121.1"/>
    <property type="molecule type" value="Genomic_DNA"/>
</dbReference>
<dbReference type="Pfam" id="PF00174">
    <property type="entry name" value="Oxidored_molyb"/>
    <property type="match status" value="1"/>
</dbReference>
<dbReference type="SUPFAM" id="SSF56524">
    <property type="entry name" value="Oxidoreductase molybdopterin-binding domain"/>
    <property type="match status" value="1"/>
</dbReference>
<dbReference type="KEGG" id="nmg:Nmag_3571"/>
<dbReference type="EMBL" id="AOHS01000039">
    <property type="protein sequence ID" value="ELY29103.1"/>
    <property type="molecule type" value="Genomic_DNA"/>
</dbReference>
<dbReference type="GeneID" id="8826439"/>
<accession>D3SU32</accession>
<organism evidence="3 5">
    <name type="scientific">Natrialba magadii (strain ATCC 43099 / DSM 3394 / CCM 3739 / CIP 104546 / IAM 13178 / JCM 8861 / NBRC 102185 / NCIMB 2190 / MS3)</name>
    <name type="common">Natronobacterium magadii</name>
    <dbReference type="NCBI Taxonomy" id="547559"/>
    <lineage>
        <taxon>Archaea</taxon>
        <taxon>Methanobacteriati</taxon>
        <taxon>Methanobacteriota</taxon>
        <taxon>Stenosarchaea group</taxon>
        <taxon>Halobacteria</taxon>
        <taxon>Halobacteriales</taxon>
        <taxon>Natrialbaceae</taxon>
        <taxon>Natrialba</taxon>
    </lineage>
</organism>
<dbReference type="PATRIC" id="fig|547559.17.peg.2446"/>
<dbReference type="Gene3D" id="3.90.420.10">
    <property type="entry name" value="Oxidoreductase, molybdopterin-binding domain"/>
    <property type="match status" value="1"/>
</dbReference>
<keyword evidence="5" id="KW-1185">Reference proteome</keyword>
<evidence type="ECO:0000256" key="1">
    <source>
        <dbReference type="SAM" id="MobiDB-lite"/>
    </source>
</evidence>
<dbReference type="PaxDb" id="547559-Nmag_3571"/>
<sequence length="232" mass="25835">MTTESTETTDAAGETSSTDAESAAETGDADGDANTSVRDVTDLYHEFGDNRLPAGQRETTAFPVLSKSGTPDWDPDTWEFTVTGAVETELSLSWDEFRDLPSETQRQDFHCVTGWSKFDCEFTGVPFPALADLAGVDDDAVHVLFSALDNYTTDLPLEDCMREEVLFAWAYDGEDLPADHGGPLRVVTPHKYAYKGAKWVDGVEFLTEPELGYWERRGYSETANPWQEERYS</sequence>
<reference evidence="4 6" key="3">
    <citation type="journal article" date="2014" name="PLoS Genet.">
        <title>Phylogenetically driven sequencing of extremely halophilic archaea reveals strategies for static and dynamic osmo-response.</title>
        <authorList>
            <person name="Becker E.A."/>
            <person name="Seitzer P.M."/>
            <person name="Tritt A."/>
            <person name="Larsen D."/>
            <person name="Krusor M."/>
            <person name="Yao A.I."/>
            <person name="Wu D."/>
            <person name="Madern D."/>
            <person name="Eisen J.A."/>
            <person name="Darling A.E."/>
            <person name="Facciotti M.T."/>
        </authorList>
    </citation>
    <scope>NUCLEOTIDE SEQUENCE [LARGE SCALE GENOMIC DNA]</scope>
    <source>
        <strain evidence="6">ATCC 43099 / DSM 3394 / CCM 3739 / CIP 104546 / IAM 13178 / JCM 8861 / NBRC 102185 / NCIMB 2190 / MS3</strain>
        <strain evidence="4">MS-3</strain>
    </source>
</reference>
<dbReference type="PANTHER" id="PTHR43032">
    <property type="entry name" value="PROTEIN-METHIONINE-SULFOXIDE REDUCTASE"/>
    <property type="match status" value="1"/>
</dbReference>
<dbReference type="CDD" id="cd02109">
    <property type="entry name" value="arch_bact_SO_family_Moco"/>
    <property type="match status" value="1"/>
</dbReference>